<dbReference type="GO" id="GO:0000976">
    <property type="term" value="F:transcription cis-regulatory region binding"/>
    <property type="evidence" value="ECO:0007669"/>
    <property type="project" value="TreeGrafter"/>
</dbReference>
<feature type="modified residue" description="4-aspartylphosphate" evidence="6">
    <location>
        <position position="54"/>
    </location>
</feature>
<dbReference type="Proteomes" id="UP000294498">
    <property type="component" value="Unassembled WGS sequence"/>
</dbReference>
<dbReference type="InterPro" id="IPR007492">
    <property type="entry name" value="LytTR_DNA-bd_dom"/>
</dbReference>
<evidence type="ECO:0000256" key="1">
    <source>
        <dbReference type="ARBA" id="ARBA00022553"/>
    </source>
</evidence>
<organism evidence="8 9">
    <name type="scientific">Dinghuibacter silviterrae</name>
    <dbReference type="NCBI Taxonomy" id="1539049"/>
    <lineage>
        <taxon>Bacteria</taxon>
        <taxon>Pseudomonadati</taxon>
        <taxon>Bacteroidota</taxon>
        <taxon>Chitinophagia</taxon>
        <taxon>Chitinophagales</taxon>
        <taxon>Chitinophagaceae</taxon>
        <taxon>Dinghuibacter</taxon>
    </lineage>
</organism>
<evidence type="ECO:0000313" key="8">
    <source>
        <dbReference type="EMBL" id="TDW97501.1"/>
    </source>
</evidence>
<dbReference type="GO" id="GO:0032993">
    <property type="term" value="C:protein-DNA complex"/>
    <property type="evidence" value="ECO:0007669"/>
    <property type="project" value="TreeGrafter"/>
</dbReference>
<keyword evidence="2" id="KW-0902">Two-component regulatory system</keyword>
<dbReference type="Gene3D" id="3.40.50.2300">
    <property type="match status" value="1"/>
</dbReference>
<evidence type="ECO:0000259" key="7">
    <source>
        <dbReference type="PROSITE" id="PS50110"/>
    </source>
</evidence>
<dbReference type="InterPro" id="IPR039420">
    <property type="entry name" value="WalR-like"/>
</dbReference>
<sequence>MMTCVILDDELPGLQYLTLLCQQIPGLEIVRAYNDPKRFLDEYGRLTFDFCILDIQMPGVSGLAVAEAIRGKPVIFTTGYKEYAAEAFDLDAVDYVRKPIDRERFEQAIRKVEARLAAAHAPTSPGPATPAHGAALAAASGAAAGFARFNSSQGKVLLHYEQVLLVTTADGDARDKNVVLENGRALLLKNVSFSQLHLPPDQFARINKKTVVRIKAITHYTAGEVTIDLPGGAQRFPLSETYRQEFYYKK</sequence>
<dbReference type="SMART" id="SM00850">
    <property type="entry name" value="LytTR"/>
    <property type="match status" value="1"/>
</dbReference>
<evidence type="ECO:0000256" key="3">
    <source>
        <dbReference type="ARBA" id="ARBA00023015"/>
    </source>
</evidence>
<evidence type="ECO:0000313" key="9">
    <source>
        <dbReference type="Proteomes" id="UP000294498"/>
    </source>
</evidence>
<dbReference type="RefSeq" id="WP_133999845.1">
    <property type="nucleotide sequence ID" value="NZ_SODV01000002.1"/>
</dbReference>
<accession>A0A4R8DID5</accession>
<dbReference type="InterPro" id="IPR001789">
    <property type="entry name" value="Sig_transdc_resp-reg_receiver"/>
</dbReference>
<protein>
    <submittedName>
        <fullName evidence="8">LytTR family two component transcriptional regulator</fullName>
    </submittedName>
</protein>
<dbReference type="OrthoDB" id="9787344at2"/>
<dbReference type="AlphaFoldDB" id="A0A4R8DID5"/>
<comment type="caution">
    <text evidence="8">The sequence shown here is derived from an EMBL/GenBank/DDBJ whole genome shotgun (WGS) entry which is preliminary data.</text>
</comment>
<feature type="domain" description="Response regulatory" evidence="7">
    <location>
        <begin position="3"/>
        <end position="113"/>
    </location>
</feature>
<evidence type="ECO:0000256" key="6">
    <source>
        <dbReference type="PROSITE-ProRule" id="PRU00169"/>
    </source>
</evidence>
<dbReference type="PANTHER" id="PTHR48111">
    <property type="entry name" value="REGULATOR OF RPOS"/>
    <property type="match status" value="1"/>
</dbReference>
<keyword evidence="9" id="KW-1185">Reference proteome</keyword>
<dbReference type="Pfam" id="PF04397">
    <property type="entry name" value="LytTR"/>
    <property type="match status" value="1"/>
</dbReference>
<evidence type="ECO:0000256" key="2">
    <source>
        <dbReference type="ARBA" id="ARBA00023012"/>
    </source>
</evidence>
<dbReference type="InterPro" id="IPR011006">
    <property type="entry name" value="CheY-like_superfamily"/>
</dbReference>
<keyword evidence="4" id="KW-0238">DNA-binding</keyword>
<dbReference type="EMBL" id="SODV01000002">
    <property type="protein sequence ID" value="TDW97501.1"/>
    <property type="molecule type" value="Genomic_DNA"/>
</dbReference>
<evidence type="ECO:0000256" key="5">
    <source>
        <dbReference type="ARBA" id="ARBA00023163"/>
    </source>
</evidence>
<keyword evidence="1 6" id="KW-0597">Phosphoprotein</keyword>
<dbReference type="Gene3D" id="2.40.50.1020">
    <property type="entry name" value="LytTr DNA-binding domain"/>
    <property type="match status" value="1"/>
</dbReference>
<proteinExistence type="predicted"/>
<dbReference type="SUPFAM" id="SSF52172">
    <property type="entry name" value="CheY-like"/>
    <property type="match status" value="1"/>
</dbReference>
<keyword evidence="5" id="KW-0804">Transcription</keyword>
<dbReference type="GO" id="GO:0006355">
    <property type="term" value="P:regulation of DNA-templated transcription"/>
    <property type="evidence" value="ECO:0007669"/>
    <property type="project" value="TreeGrafter"/>
</dbReference>
<dbReference type="GO" id="GO:0005829">
    <property type="term" value="C:cytosol"/>
    <property type="evidence" value="ECO:0007669"/>
    <property type="project" value="TreeGrafter"/>
</dbReference>
<gene>
    <name evidence="8" type="ORF">EDB95_5351</name>
</gene>
<evidence type="ECO:0000256" key="4">
    <source>
        <dbReference type="ARBA" id="ARBA00023125"/>
    </source>
</evidence>
<dbReference type="PROSITE" id="PS50110">
    <property type="entry name" value="RESPONSE_REGULATORY"/>
    <property type="match status" value="1"/>
</dbReference>
<name>A0A4R8DID5_9BACT</name>
<dbReference type="PANTHER" id="PTHR48111:SF1">
    <property type="entry name" value="TWO-COMPONENT RESPONSE REGULATOR ORR33"/>
    <property type="match status" value="1"/>
</dbReference>
<dbReference type="GO" id="GO:0000156">
    <property type="term" value="F:phosphorelay response regulator activity"/>
    <property type="evidence" value="ECO:0007669"/>
    <property type="project" value="TreeGrafter"/>
</dbReference>
<reference evidence="8 9" key="1">
    <citation type="submission" date="2019-03" db="EMBL/GenBank/DDBJ databases">
        <title>Genomic Encyclopedia of Type Strains, Phase IV (KMG-IV): sequencing the most valuable type-strain genomes for metagenomic binning, comparative biology and taxonomic classification.</title>
        <authorList>
            <person name="Goeker M."/>
        </authorList>
    </citation>
    <scope>NUCLEOTIDE SEQUENCE [LARGE SCALE GENOMIC DNA]</scope>
    <source>
        <strain evidence="8 9">DSM 100059</strain>
    </source>
</reference>
<keyword evidence="3" id="KW-0805">Transcription regulation</keyword>
<dbReference type="Pfam" id="PF00072">
    <property type="entry name" value="Response_reg"/>
    <property type="match status" value="1"/>
</dbReference>
<dbReference type="SMART" id="SM00448">
    <property type="entry name" value="REC"/>
    <property type="match status" value="1"/>
</dbReference>